<evidence type="ECO:0000256" key="7">
    <source>
        <dbReference type="ARBA" id="ARBA00022989"/>
    </source>
</evidence>
<proteinExistence type="inferred from homology"/>
<keyword evidence="16" id="KW-1185">Reference proteome</keyword>
<dbReference type="EMBL" id="JAOPGA020001893">
    <property type="protein sequence ID" value="KAL0491983.1"/>
    <property type="molecule type" value="Genomic_DNA"/>
</dbReference>
<evidence type="ECO:0000256" key="9">
    <source>
        <dbReference type="ARBA" id="ARBA00023136"/>
    </source>
</evidence>
<keyword evidence="4 11" id="KW-0812">Transmembrane</keyword>
<dbReference type="Pfam" id="PF01007">
    <property type="entry name" value="IRK"/>
    <property type="match status" value="1"/>
</dbReference>
<evidence type="ECO:0000256" key="1">
    <source>
        <dbReference type="ARBA" id="ARBA00004141"/>
    </source>
</evidence>
<dbReference type="GO" id="GO:0005242">
    <property type="term" value="F:inward rectifier potassium channel activity"/>
    <property type="evidence" value="ECO:0007669"/>
    <property type="project" value="InterPro"/>
</dbReference>
<dbReference type="GO" id="GO:0005886">
    <property type="term" value="C:plasma membrane"/>
    <property type="evidence" value="ECO:0007669"/>
    <property type="project" value="TreeGrafter"/>
</dbReference>
<evidence type="ECO:0000256" key="12">
    <source>
        <dbReference type="SAM" id="Phobius"/>
    </source>
</evidence>
<evidence type="ECO:0000256" key="10">
    <source>
        <dbReference type="ARBA" id="ARBA00023303"/>
    </source>
</evidence>
<keyword evidence="6 11" id="KW-0630">Potassium</keyword>
<comment type="subcellular location">
    <subcellularLocation>
        <location evidence="1 11">Membrane</location>
        <topology evidence="1 11">Multi-pass membrane protein</topology>
    </subcellularLocation>
</comment>
<reference evidence="15 16" key="1">
    <citation type="submission" date="2024-03" db="EMBL/GenBank/DDBJ databases">
        <title>The Acrasis kona genome and developmental transcriptomes reveal deep origins of eukaryotic multicellular pathways.</title>
        <authorList>
            <person name="Sheikh S."/>
            <person name="Fu C.-J."/>
            <person name="Brown M.W."/>
            <person name="Baldauf S.L."/>
        </authorList>
    </citation>
    <scope>NUCLEOTIDE SEQUENCE [LARGE SCALE GENOMIC DNA]</scope>
    <source>
        <strain evidence="15 16">ATCC MYA-3509</strain>
    </source>
</reference>
<evidence type="ECO:0000256" key="11">
    <source>
        <dbReference type="RuleBase" id="RU003822"/>
    </source>
</evidence>
<feature type="domain" description="Inward rectifier potassium channel C-terminal" evidence="14">
    <location>
        <begin position="268"/>
        <end position="365"/>
    </location>
</feature>
<feature type="domain" description="Potassium channel inwardly rectifying transmembrane" evidence="13">
    <location>
        <begin position="24"/>
        <end position="144"/>
    </location>
</feature>
<comment type="similarity">
    <text evidence="11">Belongs to the inward rectifier-type potassium channel (TC 1.A.2.1) family.</text>
</comment>
<keyword evidence="5 11" id="KW-0851">Voltage-gated channel</keyword>
<feature type="transmembrane region" description="Helical" evidence="12">
    <location>
        <begin position="50"/>
        <end position="73"/>
    </location>
</feature>
<accession>A0AAW2ZR81</accession>
<evidence type="ECO:0000256" key="6">
    <source>
        <dbReference type="ARBA" id="ARBA00022958"/>
    </source>
</evidence>
<dbReference type="InterPro" id="IPR041647">
    <property type="entry name" value="IRK_C"/>
</dbReference>
<dbReference type="Proteomes" id="UP001431209">
    <property type="component" value="Unassembled WGS sequence"/>
</dbReference>
<keyword evidence="2 11" id="KW-0813">Transport</keyword>
<dbReference type="Pfam" id="PF17655">
    <property type="entry name" value="IRK_C"/>
    <property type="match status" value="1"/>
</dbReference>
<dbReference type="PRINTS" id="PR01320">
    <property type="entry name" value="KIRCHANNEL"/>
</dbReference>
<evidence type="ECO:0000256" key="8">
    <source>
        <dbReference type="ARBA" id="ARBA00023065"/>
    </source>
</evidence>
<organism evidence="15 16">
    <name type="scientific">Acrasis kona</name>
    <dbReference type="NCBI Taxonomy" id="1008807"/>
    <lineage>
        <taxon>Eukaryota</taxon>
        <taxon>Discoba</taxon>
        <taxon>Heterolobosea</taxon>
        <taxon>Tetramitia</taxon>
        <taxon>Eutetramitia</taxon>
        <taxon>Acrasidae</taxon>
        <taxon>Acrasis</taxon>
    </lineage>
</organism>
<evidence type="ECO:0000259" key="13">
    <source>
        <dbReference type="Pfam" id="PF01007"/>
    </source>
</evidence>
<feature type="transmembrane region" description="Helical" evidence="12">
    <location>
        <begin position="113"/>
        <end position="138"/>
    </location>
</feature>
<keyword evidence="9 12" id="KW-0472">Membrane</keyword>
<dbReference type="PANTHER" id="PTHR11767">
    <property type="entry name" value="INWARD RECTIFIER POTASSIUM CHANNEL"/>
    <property type="match status" value="1"/>
</dbReference>
<dbReference type="InterPro" id="IPR014756">
    <property type="entry name" value="Ig_E-set"/>
</dbReference>
<dbReference type="Gene3D" id="2.60.40.1400">
    <property type="entry name" value="G protein-activated inward rectifier potassium channel 1"/>
    <property type="match status" value="1"/>
</dbReference>
<name>A0AAW2ZR81_9EUKA</name>
<dbReference type="GO" id="GO:1990573">
    <property type="term" value="P:potassium ion import across plasma membrane"/>
    <property type="evidence" value="ECO:0007669"/>
    <property type="project" value="TreeGrafter"/>
</dbReference>
<keyword evidence="7 12" id="KW-1133">Transmembrane helix</keyword>
<keyword evidence="3 11" id="KW-0633">Potassium transport</keyword>
<dbReference type="GO" id="GO:0034765">
    <property type="term" value="P:regulation of monoatomic ion transmembrane transport"/>
    <property type="evidence" value="ECO:0007669"/>
    <property type="project" value="TreeGrafter"/>
</dbReference>
<evidence type="ECO:0000313" key="16">
    <source>
        <dbReference type="Proteomes" id="UP001431209"/>
    </source>
</evidence>
<keyword evidence="10 11" id="KW-0407">Ion channel</keyword>
<dbReference type="InterPro" id="IPR040445">
    <property type="entry name" value="Kir_TM"/>
</dbReference>
<evidence type="ECO:0000256" key="3">
    <source>
        <dbReference type="ARBA" id="ARBA00022538"/>
    </source>
</evidence>
<gene>
    <name evidence="15" type="ORF">AKO1_010104</name>
</gene>
<evidence type="ECO:0000256" key="5">
    <source>
        <dbReference type="ARBA" id="ARBA00022882"/>
    </source>
</evidence>
<evidence type="ECO:0000256" key="2">
    <source>
        <dbReference type="ARBA" id="ARBA00022448"/>
    </source>
</evidence>
<keyword evidence="8 11" id="KW-0406">Ion transport</keyword>
<dbReference type="Gene3D" id="1.10.287.70">
    <property type="match status" value="1"/>
</dbReference>
<protein>
    <submittedName>
        <fullName evidence="15">ATP-sensitive inward rectifier potassium channel</fullName>
    </submittedName>
</protein>
<dbReference type="SUPFAM" id="SSF81296">
    <property type="entry name" value="E set domains"/>
    <property type="match status" value="1"/>
</dbReference>
<dbReference type="InterPro" id="IPR013518">
    <property type="entry name" value="K_chnl_inward-rec_Kir_cyto"/>
</dbReference>
<dbReference type="SUPFAM" id="SSF81324">
    <property type="entry name" value="Voltage-gated potassium channels"/>
    <property type="match status" value="1"/>
</dbReference>
<dbReference type="InterPro" id="IPR016449">
    <property type="entry name" value="K_chnl_inward-rec_Kir"/>
</dbReference>
<dbReference type="AlphaFoldDB" id="A0AAW2ZR81"/>
<evidence type="ECO:0000256" key="4">
    <source>
        <dbReference type="ARBA" id="ARBA00022692"/>
    </source>
</evidence>
<evidence type="ECO:0000259" key="14">
    <source>
        <dbReference type="Pfam" id="PF17655"/>
    </source>
</evidence>
<dbReference type="GO" id="GO:0034702">
    <property type="term" value="C:monoatomic ion channel complex"/>
    <property type="evidence" value="ECO:0007669"/>
    <property type="project" value="UniProtKB-KW"/>
</dbReference>
<sequence length="377" mass="43345">MKTAKDKLSHHRRLVSRDVANSFNLRRKNIPLFHNLNASNLFPYLLNLKWYRLIILLLSTLLLIHALFGLLYYCGGPGALKDVASQHRYLDCFFFSVQTMSTIGYGELKPISIYANVLVLLQTWVGLFVDCLFIGIFFGKFSRPSRLRSRIMFSSNAVVNKRGFRQNETTNDRRSTADDFFVFRIVNAHKPQFVDSKLRLLLLQWEKVDDVQISPTHSSYQKVTDEGTTLISTEMTDGFDNEYLTPVMTELDFEINAQMSRPHGMDYSCLLLPMPWMVVHKLDETSPLTPLIKGQSDKMFEVVVIFTGVEESIGDSVQSRFSYVSGEIKLDHTFRSCIQYKPKSGFEIDLLNFSHTVPTEVKCQSNNIQDEVIYNVQ</sequence>
<evidence type="ECO:0000313" key="15">
    <source>
        <dbReference type="EMBL" id="KAL0491983.1"/>
    </source>
</evidence>
<comment type="caution">
    <text evidence="15">The sequence shown here is derived from an EMBL/GenBank/DDBJ whole genome shotgun (WGS) entry which is preliminary data.</text>
</comment>